<gene>
    <name evidence="2" type="ORF">A2311_01255</name>
</gene>
<accession>A0A1F4TNP6</accession>
<keyword evidence="1" id="KW-0732">Signal</keyword>
<proteinExistence type="predicted"/>
<feature type="chain" id="PRO_5009514615" description="Outer membrane protein beta-barrel domain-containing protein" evidence="1">
    <location>
        <begin position="25"/>
        <end position="141"/>
    </location>
</feature>
<organism evidence="2 3">
    <name type="scientific">candidate division WOR-1 bacterium RIFOXYB2_FULL_48_7</name>
    <dbReference type="NCBI Taxonomy" id="1802583"/>
    <lineage>
        <taxon>Bacteria</taxon>
        <taxon>Bacillati</taxon>
        <taxon>Saganbacteria</taxon>
    </lineage>
</organism>
<dbReference type="Proteomes" id="UP000178951">
    <property type="component" value="Unassembled WGS sequence"/>
</dbReference>
<dbReference type="AlphaFoldDB" id="A0A1F4TNP6"/>
<sequence>MINQTKLLFFTCLFSLLFCSLAQALQPAVIGGIRNGLALGVIAEEPIASNTSLRFGAELNTGNQPIILFFGGKFYLTNISGKIPMSFGLQAVGYSGNRSTDLGLGISLIFSRPFNVNPLFFEFGVDVAGSGHLQAQAGYFF</sequence>
<feature type="signal peptide" evidence="1">
    <location>
        <begin position="1"/>
        <end position="24"/>
    </location>
</feature>
<evidence type="ECO:0008006" key="4">
    <source>
        <dbReference type="Google" id="ProtNLM"/>
    </source>
</evidence>
<protein>
    <recommendedName>
        <fullName evidence="4">Outer membrane protein beta-barrel domain-containing protein</fullName>
    </recommendedName>
</protein>
<evidence type="ECO:0000256" key="1">
    <source>
        <dbReference type="SAM" id="SignalP"/>
    </source>
</evidence>
<name>A0A1F4TNP6_UNCSA</name>
<evidence type="ECO:0000313" key="2">
    <source>
        <dbReference type="EMBL" id="OGC34308.1"/>
    </source>
</evidence>
<evidence type="ECO:0000313" key="3">
    <source>
        <dbReference type="Proteomes" id="UP000178951"/>
    </source>
</evidence>
<dbReference type="EMBL" id="MEUF01000046">
    <property type="protein sequence ID" value="OGC34308.1"/>
    <property type="molecule type" value="Genomic_DNA"/>
</dbReference>
<reference evidence="2 3" key="1">
    <citation type="journal article" date="2016" name="Nat. Commun.">
        <title>Thousands of microbial genomes shed light on interconnected biogeochemical processes in an aquifer system.</title>
        <authorList>
            <person name="Anantharaman K."/>
            <person name="Brown C.T."/>
            <person name="Hug L.A."/>
            <person name="Sharon I."/>
            <person name="Castelle C.J."/>
            <person name="Probst A.J."/>
            <person name="Thomas B.C."/>
            <person name="Singh A."/>
            <person name="Wilkins M.J."/>
            <person name="Karaoz U."/>
            <person name="Brodie E.L."/>
            <person name="Williams K.H."/>
            <person name="Hubbard S.S."/>
            <person name="Banfield J.F."/>
        </authorList>
    </citation>
    <scope>NUCLEOTIDE SEQUENCE [LARGE SCALE GENOMIC DNA]</scope>
</reference>
<dbReference type="STRING" id="1802583.A2311_01255"/>
<comment type="caution">
    <text evidence="2">The sequence shown here is derived from an EMBL/GenBank/DDBJ whole genome shotgun (WGS) entry which is preliminary data.</text>
</comment>